<dbReference type="EMBL" id="CTRP01000012">
    <property type="protein sequence ID" value="CQR73029.1"/>
    <property type="molecule type" value="Genomic_DNA"/>
</dbReference>
<dbReference type="RefSeq" id="WP_152523949.1">
    <property type="nucleotide sequence ID" value="NZ_CTRP01000012.1"/>
</dbReference>
<protein>
    <submittedName>
        <fullName evidence="1">Uncharacterized protein</fullName>
    </submittedName>
</protein>
<evidence type="ECO:0000313" key="2">
    <source>
        <dbReference type="Proteomes" id="UP000049855"/>
    </source>
</evidence>
<organism evidence="1 2">
    <name type="scientific">Sporomusa ovata</name>
    <dbReference type="NCBI Taxonomy" id="2378"/>
    <lineage>
        <taxon>Bacteria</taxon>
        <taxon>Bacillati</taxon>
        <taxon>Bacillota</taxon>
        <taxon>Negativicutes</taxon>
        <taxon>Selenomonadales</taxon>
        <taxon>Sporomusaceae</taxon>
        <taxon>Sporomusa</taxon>
    </lineage>
</organism>
<dbReference type="AlphaFoldDB" id="A0A0U1L119"/>
<dbReference type="Proteomes" id="UP000049855">
    <property type="component" value="Unassembled WGS sequence"/>
</dbReference>
<evidence type="ECO:0000313" key="1">
    <source>
        <dbReference type="EMBL" id="CQR73029.1"/>
    </source>
</evidence>
<accession>A0A0U1L119</accession>
<keyword evidence="2" id="KW-1185">Reference proteome</keyword>
<proteinExistence type="predicted"/>
<gene>
    <name evidence="1" type="ORF">SpAn4DRAFT_2261</name>
</gene>
<sequence>MSGYIAGEFDKLVPAPGIDWQGDEKFWLTNARNQGWIIQTMPENAKVGAIIIGSDDSRSTQVGIIRKAEGNFVVIETLSKKQKLLLLSIEYKNLEEKFGFYGYIWPEKSMDGQKSISRKKLVLH</sequence>
<name>A0A0U1L119_9FIRM</name>
<reference evidence="2" key="1">
    <citation type="submission" date="2015-03" db="EMBL/GenBank/DDBJ databases">
        <authorList>
            <person name="Nijsse Bart"/>
        </authorList>
    </citation>
    <scope>NUCLEOTIDE SEQUENCE [LARGE SCALE GENOMIC DNA]</scope>
</reference>